<organism evidence="1 2">
    <name type="scientific">Trichogramma kaykai</name>
    <dbReference type="NCBI Taxonomy" id="54128"/>
    <lineage>
        <taxon>Eukaryota</taxon>
        <taxon>Metazoa</taxon>
        <taxon>Ecdysozoa</taxon>
        <taxon>Arthropoda</taxon>
        <taxon>Hexapoda</taxon>
        <taxon>Insecta</taxon>
        <taxon>Pterygota</taxon>
        <taxon>Neoptera</taxon>
        <taxon>Endopterygota</taxon>
        <taxon>Hymenoptera</taxon>
        <taxon>Apocrita</taxon>
        <taxon>Proctotrupomorpha</taxon>
        <taxon>Chalcidoidea</taxon>
        <taxon>Trichogrammatidae</taxon>
        <taxon>Trichogramma</taxon>
    </lineage>
</organism>
<protein>
    <submittedName>
        <fullName evidence="1">Uncharacterized protein</fullName>
    </submittedName>
</protein>
<name>A0ABD2W7R6_9HYME</name>
<evidence type="ECO:0000313" key="1">
    <source>
        <dbReference type="EMBL" id="KAL3388911.1"/>
    </source>
</evidence>
<dbReference type="EMBL" id="JBJJXI010000124">
    <property type="protein sequence ID" value="KAL3388911.1"/>
    <property type="molecule type" value="Genomic_DNA"/>
</dbReference>
<dbReference type="AlphaFoldDB" id="A0ABD2W7R6"/>
<sequence>MKIFIYSFKTFIIIKFIDLIFCLDCRYLCMPENQDPQFLLEYRGPIIMKGKSEPMNVWFLSRERELPA</sequence>
<comment type="caution">
    <text evidence="1">The sequence shown here is derived from an EMBL/GenBank/DDBJ whole genome shotgun (WGS) entry which is preliminary data.</text>
</comment>
<keyword evidence="2" id="KW-1185">Reference proteome</keyword>
<proteinExistence type="predicted"/>
<reference evidence="1 2" key="1">
    <citation type="journal article" date="2024" name="bioRxiv">
        <title>A reference genome for Trichogramma kaykai: A tiny desert-dwelling parasitoid wasp with competing sex-ratio distorters.</title>
        <authorList>
            <person name="Culotta J."/>
            <person name="Lindsey A.R."/>
        </authorList>
    </citation>
    <scope>NUCLEOTIDE SEQUENCE [LARGE SCALE GENOMIC DNA]</scope>
    <source>
        <strain evidence="1 2">KSX58</strain>
    </source>
</reference>
<gene>
    <name evidence="1" type="ORF">TKK_015873</name>
</gene>
<dbReference type="Proteomes" id="UP001627154">
    <property type="component" value="Unassembled WGS sequence"/>
</dbReference>
<evidence type="ECO:0000313" key="2">
    <source>
        <dbReference type="Proteomes" id="UP001627154"/>
    </source>
</evidence>
<accession>A0ABD2W7R6</accession>